<keyword evidence="2" id="KW-1185">Reference proteome</keyword>
<dbReference type="AlphaFoldDB" id="A0AAP0E5S8"/>
<proteinExistence type="predicted"/>
<reference evidence="1 2" key="1">
    <citation type="submission" date="2024-01" db="EMBL/GenBank/DDBJ databases">
        <title>Genome assemblies of Stephania.</title>
        <authorList>
            <person name="Yang L."/>
        </authorList>
    </citation>
    <scope>NUCLEOTIDE SEQUENCE [LARGE SCALE GENOMIC DNA]</scope>
    <source>
        <strain evidence="1">YNDBR</strain>
        <tissue evidence="1">Leaf</tissue>
    </source>
</reference>
<dbReference type="Proteomes" id="UP001420932">
    <property type="component" value="Unassembled WGS sequence"/>
</dbReference>
<gene>
    <name evidence="1" type="ORF">Syun_029548</name>
</gene>
<sequence>MTPTSVDPSISPPRSLAAASIPNFVDHPMDTNAPMADFSASQFGGASSSPIVDFDPSTPTYELLESLHADFALKMDVIEQVLIAAGRRHPPSS</sequence>
<accession>A0AAP0E5S8</accession>
<evidence type="ECO:0000313" key="1">
    <source>
        <dbReference type="EMBL" id="KAK9087154.1"/>
    </source>
</evidence>
<organism evidence="1 2">
    <name type="scientific">Stephania yunnanensis</name>
    <dbReference type="NCBI Taxonomy" id="152371"/>
    <lineage>
        <taxon>Eukaryota</taxon>
        <taxon>Viridiplantae</taxon>
        <taxon>Streptophyta</taxon>
        <taxon>Embryophyta</taxon>
        <taxon>Tracheophyta</taxon>
        <taxon>Spermatophyta</taxon>
        <taxon>Magnoliopsida</taxon>
        <taxon>Ranunculales</taxon>
        <taxon>Menispermaceae</taxon>
        <taxon>Menispermoideae</taxon>
        <taxon>Cissampelideae</taxon>
        <taxon>Stephania</taxon>
    </lineage>
</organism>
<name>A0AAP0E5S8_9MAGN</name>
<dbReference type="EMBL" id="JBBNAF010000013">
    <property type="protein sequence ID" value="KAK9087154.1"/>
    <property type="molecule type" value="Genomic_DNA"/>
</dbReference>
<evidence type="ECO:0000313" key="2">
    <source>
        <dbReference type="Proteomes" id="UP001420932"/>
    </source>
</evidence>
<comment type="caution">
    <text evidence="1">The sequence shown here is derived from an EMBL/GenBank/DDBJ whole genome shotgun (WGS) entry which is preliminary data.</text>
</comment>
<protein>
    <submittedName>
        <fullName evidence="1">Uncharacterized protein</fullName>
    </submittedName>
</protein>